<evidence type="ECO:0000313" key="2">
    <source>
        <dbReference type="Proteomes" id="UP000198716"/>
    </source>
</evidence>
<reference evidence="2" key="1">
    <citation type="submission" date="2016-10" db="EMBL/GenBank/DDBJ databases">
        <authorList>
            <person name="Varghese N."/>
            <person name="Submissions S."/>
        </authorList>
    </citation>
    <scope>NUCLEOTIDE SEQUENCE [LARGE SCALE GENOMIC DNA]</scope>
    <source>
        <strain evidence="2">DSM 45004</strain>
    </source>
</reference>
<dbReference type="AlphaFoldDB" id="A0A1I2B1J0"/>
<keyword evidence="2" id="KW-1185">Reference proteome</keyword>
<dbReference type="Proteomes" id="UP000198716">
    <property type="component" value="Unassembled WGS sequence"/>
</dbReference>
<organism evidence="1 2">
    <name type="scientific">Actinopolyspora alba</name>
    <dbReference type="NCBI Taxonomy" id="673379"/>
    <lineage>
        <taxon>Bacteria</taxon>
        <taxon>Bacillati</taxon>
        <taxon>Actinomycetota</taxon>
        <taxon>Actinomycetes</taxon>
        <taxon>Actinopolysporales</taxon>
        <taxon>Actinopolysporaceae</taxon>
        <taxon>Actinopolyspora</taxon>
        <taxon>Actinopolyspora alba group</taxon>
    </lineage>
</organism>
<dbReference type="RefSeq" id="WP_092928920.1">
    <property type="nucleotide sequence ID" value="NZ_FOMZ01000015.1"/>
</dbReference>
<sequence>MSTTEVETMTARAVAFAPAPGRSRWSLAARCPFCGYTHLHSVHRWAGAPVVKAARCCPWRAYRVRVTTVDLTGGASDA</sequence>
<protein>
    <submittedName>
        <fullName evidence="1">Uncharacterized protein</fullName>
    </submittedName>
</protein>
<gene>
    <name evidence="1" type="ORF">SAMN04487819_11522</name>
</gene>
<dbReference type="EMBL" id="FOMZ01000015">
    <property type="protein sequence ID" value="SFE50034.1"/>
    <property type="molecule type" value="Genomic_DNA"/>
</dbReference>
<name>A0A1I2B1J0_9ACTN</name>
<evidence type="ECO:0000313" key="1">
    <source>
        <dbReference type="EMBL" id="SFE50034.1"/>
    </source>
</evidence>
<accession>A0A1I2B1J0</accession>
<proteinExistence type="predicted"/>